<organism evidence="1 2">
    <name type="scientific">Candidatus Ordinivivax streblomastigis</name>
    <dbReference type="NCBI Taxonomy" id="2540710"/>
    <lineage>
        <taxon>Bacteria</taxon>
        <taxon>Pseudomonadati</taxon>
        <taxon>Bacteroidota</taxon>
        <taxon>Bacteroidia</taxon>
        <taxon>Bacteroidales</taxon>
        <taxon>Candidatus Ordinivivax</taxon>
    </lineage>
</organism>
<dbReference type="Pfam" id="PF03864">
    <property type="entry name" value="Phage_cap_E"/>
    <property type="match status" value="1"/>
</dbReference>
<dbReference type="AlphaFoldDB" id="A0A5M8P3U6"/>
<gene>
    <name evidence="1" type="ORF">EZS26_000736</name>
</gene>
<sequence>METQTSDFIKWIEKYFKGIVIKTVETLNGKNNEEALTYMFKAMLRKEFSVTGKWETVSALNTRVSADIVAMDSSLPLKRRDSIGKASGDIVKSGMELWLNETQLTQLNAMVAQRVNETDIIAKLFQDTPRVITGIYELMEKLFLEGLSTGMVLVDDDKNTGTGIRIDYGYLDANKFGVSILWNNTAAKPLDDLRGALKKAKKDGNVVSNVYMDEATFDNFVATQQVKEYFAFSIGFVGNASIVPIPTLDKINAALKADNRYKFAIQIVDRTIINEKDGVRTTVTPWSDGKVILTTSPQVGVLAWARLAEQDSPVQGVSYQTAEDYILVSKFRQNRPSLAEFTTSQARVVPVICNVEQIYQIDANLVIA</sequence>
<proteinExistence type="predicted"/>
<dbReference type="EMBL" id="SNRX01000003">
    <property type="protein sequence ID" value="KAA6303133.1"/>
    <property type="molecule type" value="Genomic_DNA"/>
</dbReference>
<reference evidence="1 2" key="1">
    <citation type="submission" date="2019-03" db="EMBL/GenBank/DDBJ databases">
        <title>Single cell metagenomics reveals metabolic interactions within the superorganism composed of flagellate Streblomastix strix and complex community of Bacteroidetes bacteria on its surface.</title>
        <authorList>
            <person name="Treitli S.C."/>
            <person name="Kolisko M."/>
            <person name="Husnik F."/>
            <person name="Keeling P."/>
            <person name="Hampl V."/>
        </authorList>
    </citation>
    <scope>NUCLEOTIDE SEQUENCE [LARGE SCALE GENOMIC DNA]</scope>
    <source>
        <strain evidence="1">St1</strain>
    </source>
</reference>
<protein>
    <recommendedName>
        <fullName evidence="3">Major capsid protein E</fullName>
    </recommendedName>
</protein>
<comment type="caution">
    <text evidence="1">The sequence shown here is derived from an EMBL/GenBank/DDBJ whole genome shotgun (WGS) entry which is preliminary data.</text>
</comment>
<evidence type="ECO:0000313" key="1">
    <source>
        <dbReference type="EMBL" id="KAA6303133.1"/>
    </source>
</evidence>
<evidence type="ECO:0000313" key="2">
    <source>
        <dbReference type="Proteomes" id="UP000324575"/>
    </source>
</evidence>
<accession>A0A5M8P3U6</accession>
<name>A0A5M8P3U6_9BACT</name>
<evidence type="ECO:0008006" key="3">
    <source>
        <dbReference type="Google" id="ProtNLM"/>
    </source>
</evidence>
<dbReference type="Proteomes" id="UP000324575">
    <property type="component" value="Unassembled WGS sequence"/>
</dbReference>
<dbReference type="InterPro" id="IPR005564">
    <property type="entry name" value="Major_capsid_GpE"/>
</dbReference>